<dbReference type="Proteomes" id="UP000325212">
    <property type="component" value="Unassembled WGS sequence"/>
</dbReference>
<protein>
    <submittedName>
        <fullName evidence="1">Uncharacterized protein</fullName>
    </submittedName>
</protein>
<dbReference type="EMBL" id="BJLA01000024">
    <property type="protein sequence ID" value="GEA33613.1"/>
    <property type="molecule type" value="Genomic_DNA"/>
</dbReference>
<keyword evidence="2" id="KW-1185">Reference proteome</keyword>
<name>A0AAV3W5M0_9CLOT</name>
<evidence type="ECO:0000313" key="2">
    <source>
        <dbReference type="Proteomes" id="UP000325212"/>
    </source>
</evidence>
<organism evidence="1 2">
    <name type="scientific">Clostridium diolis</name>
    <dbReference type="NCBI Taxonomy" id="223919"/>
    <lineage>
        <taxon>Bacteria</taxon>
        <taxon>Bacillati</taxon>
        <taxon>Bacillota</taxon>
        <taxon>Clostridia</taxon>
        <taxon>Eubacteriales</taxon>
        <taxon>Clostridiaceae</taxon>
        <taxon>Clostridium</taxon>
    </lineage>
</organism>
<gene>
    <name evidence="1" type="ORF">CDIOL_45360</name>
</gene>
<comment type="caution">
    <text evidence="1">The sequence shown here is derived from an EMBL/GenBank/DDBJ whole genome shotgun (WGS) entry which is preliminary data.</text>
</comment>
<dbReference type="AlphaFoldDB" id="A0AAV3W5M0"/>
<accession>A0AAV3W5M0</accession>
<evidence type="ECO:0000313" key="1">
    <source>
        <dbReference type="EMBL" id="GEA33613.1"/>
    </source>
</evidence>
<dbReference type="RefSeq" id="WP_167514402.1">
    <property type="nucleotide sequence ID" value="NZ_BJLA01000024.1"/>
</dbReference>
<proteinExistence type="predicted"/>
<sequence length="53" mass="6137">MEEDFVYDGVTMKCLNPEAIPIFKKNLAKLILKLSKIDIDEEASETNFSHYED</sequence>
<reference evidence="1 2" key="1">
    <citation type="submission" date="2019-06" db="EMBL/GenBank/DDBJ databases">
        <title>Draft genome sequence of Clostridium diolis DSM 15410.</title>
        <authorList>
            <person name="Kobayashi H."/>
            <person name="Tanizawa Y."/>
            <person name="Tohno M."/>
        </authorList>
    </citation>
    <scope>NUCLEOTIDE SEQUENCE [LARGE SCALE GENOMIC DNA]</scope>
    <source>
        <strain evidence="1 2">DSM 15410</strain>
    </source>
</reference>